<dbReference type="PANTHER" id="PTHR46825">
    <property type="entry name" value="D-ALANYL-D-ALANINE-CARBOXYPEPTIDASE/ENDOPEPTIDASE AMPH"/>
    <property type="match status" value="1"/>
</dbReference>
<sequence>MSYGGYKKLKFKMKTSPFYYVILVLFLIVCGCKKSEQPKPESKKFYEIEAYLQTVSETVPGLSIAITNGPDIVYTKSFGFSNVQSKEKLTPLSTYHVASVSKTFTATAVMQLAEKGKIDIDKPLITYLPYFKLKDIRYKAITIKQMLNHTSGMLDISNADDEKYYDWDKAIADEGALERYTRSLADSAMQSGPGLEYHYSNIAYDVLGDLIAKVSGMPFEKYVKDNILSPLEMNESSFYYPEIKKDLRTSPHTGNPPVLRAVYPYNRMHAPSSTLNSNVLELSHWAIANLYEGKYKNRQIISSATFSKMVSPTIHVPDFNADMGLSWFILPYKGYKTYLHDGGDIGYRSMLALVPEKKIGVVLLSNTDQVDIEMVYFKVLDILLAATNP</sequence>
<evidence type="ECO:0000313" key="3">
    <source>
        <dbReference type="Proteomes" id="UP000248198"/>
    </source>
</evidence>
<evidence type="ECO:0000313" key="2">
    <source>
        <dbReference type="EMBL" id="PYF72993.1"/>
    </source>
</evidence>
<dbReference type="InterPro" id="IPR001466">
    <property type="entry name" value="Beta-lactam-related"/>
</dbReference>
<dbReference type="PANTHER" id="PTHR46825:SF9">
    <property type="entry name" value="BETA-LACTAMASE-RELATED DOMAIN-CONTAINING PROTEIN"/>
    <property type="match status" value="1"/>
</dbReference>
<accession>A0A318UBR4</accession>
<evidence type="ECO:0000259" key="1">
    <source>
        <dbReference type="Pfam" id="PF00144"/>
    </source>
</evidence>
<dbReference type="InterPro" id="IPR050491">
    <property type="entry name" value="AmpC-like"/>
</dbReference>
<dbReference type="OrthoDB" id="846150at2"/>
<protein>
    <submittedName>
        <fullName evidence="2">CubicO group peptidase (Beta-lactamase class C family)</fullName>
    </submittedName>
</protein>
<proteinExistence type="predicted"/>
<dbReference type="InterPro" id="IPR012338">
    <property type="entry name" value="Beta-lactam/transpept-like"/>
</dbReference>
<reference evidence="2 3" key="1">
    <citation type="submission" date="2018-06" db="EMBL/GenBank/DDBJ databases">
        <title>Genomic Encyclopedia of Archaeal and Bacterial Type Strains, Phase II (KMG-II): from individual species to whole genera.</title>
        <authorList>
            <person name="Goeker M."/>
        </authorList>
    </citation>
    <scope>NUCLEOTIDE SEQUENCE [LARGE SCALE GENOMIC DNA]</scope>
    <source>
        <strain evidence="2 3">DSM 27372</strain>
    </source>
</reference>
<dbReference type="SUPFAM" id="SSF56601">
    <property type="entry name" value="beta-lactamase/transpeptidase-like"/>
    <property type="match status" value="1"/>
</dbReference>
<organism evidence="2 3">
    <name type="scientific">Pedobacter nutrimenti</name>
    <dbReference type="NCBI Taxonomy" id="1241337"/>
    <lineage>
        <taxon>Bacteria</taxon>
        <taxon>Pseudomonadati</taxon>
        <taxon>Bacteroidota</taxon>
        <taxon>Sphingobacteriia</taxon>
        <taxon>Sphingobacteriales</taxon>
        <taxon>Sphingobacteriaceae</taxon>
        <taxon>Pedobacter</taxon>
    </lineage>
</organism>
<dbReference type="Proteomes" id="UP000248198">
    <property type="component" value="Unassembled WGS sequence"/>
</dbReference>
<dbReference type="Gene3D" id="3.40.710.10">
    <property type="entry name" value="DD-peptidase/beta-lactamase superfamily"/>
    <property type="match status" value="1"/>
</dbReference>
<comment type="caution">
    <text evidence="2">The sequence shown here is derived from an EMBL/GenBank/DDBJ whole genome shotgun (WGS) entry which is preliminary data.</text>
</comment>
<dbReference type="PROSITE" id="PS51257">
    <property type="entry name" value="PROKAR_LIPOPROTEIN"/>
    <property type="match status" value="1"/>
</dbReference>
<gene>
    <name evidence="2" type="ORF">B0O44_105368</name>
</gene>
<feature type="domain" description="Beta-lactamase-related" evidence="1">
    <location>
        <begin position="56"/>
        <end position="369"/>
    </location>
</feature>
<dbReference type="AlphaFoldDB" id="A0A318UBR4"/>
<name>A0A318UBR4_9SPHI</name>
<keyword evidence="3" id="KW-1185">Reference proteome</keyword>
<dbReference type="EMBL" id="QKLU01000005">
    <property type="protein sequence ID" value="PYF72993.1"/>
    <property type="molecule type" value="Genomic_DNA"/>
</dbReference>
<dbReference type="Pfam" id="PF00144">
    <property type="entry name" value="Beta-lactamase"/>
    <property type="match status" value="1"/>
</dbReference>